<dbReference type="EMBL" id="OB662375">
    <property type="protein sequence ID" value="CAD7229961.1"/>
    <property type="molecule type" value="Genomic_DNA"/>
</dbReference>
<sequence length="284" mass="32195">MTATSKLLWAVVCTIVSISVLHYVLQYFQDVQIRDELETMCRDPTVHGSLCPLLCWEEFMRHAQFIQGTSGKILIWHEKVDFIIKTRRTNSNVVTADEKLSPVRSTRGIHYNVVHEARQGRVRELEKVQRLGMRLITAAFHTTPTMAMEMALGFEPVDIRVAMEAVSTAVRLKKEGNWRERVIRGHGKSHGRLCEDLIQGIAGLNKEADWISPNGIERKGYRIIIRDRQRAMTEEASIEGVKMYTDGSRMGNKTGMGFLIQVPGEEDVEVSVPLGETPTVYQAE</sequence>
<reference evidence="1" key="1">
    <citation type="submission" date="2020-11" db="EMBL/GenBank/DDBJ databases">
        <authorList>
            <person name="Tran Van P."/>
        </authorList>
    </citation>
    <scope>NUCLEOTIDE SEQUENCE</scope>
</reference>
<protein>
    <submittedName>
        <fullName evidence="1">Uncharacterized protein</fullName>
    </submittedName>
</protein>
<name>A0A7R8ZN42_9CRUS</name>
<feature type="non-terminal residue" evidence="1">
    <location>
        <position position="284"/>
    </location>
</feature>
<gene>
    <name evidence="1" type="ORF">CTOB1V02_LOCUS7826</name>
</gene>
<organism evidence="1">
    <name type="scientific">Cyprideis torosa</name>
    <dbReference type="NCBI Taxonomy" id="163714"/>
    <lineage>
        <taxon>Eukaryota</taxon>
        <taxon>Metazoa</taxon>
        <taxon>Ecdysozoa</taxon>
        <taxon>Arthropoda</taxon>
        <taxon>Crustacea</taxon>
        <taxon>Oligostraca</taxon>
        <taxon>Ostracoda</taxon>
        <taxon>Podocopa</taxon>
        <taxon>Podocopida</taxon>
        <taxon>Cytherocopina</taxon>
        <taxon>Cytheroidea</taxon>
        <taxon>Cytherideidae</taxon>
        <taxon>Cyprideis</taxon>
    </lineage>
</organism>
<evidence type="ECO:0000313" key="1">
    <source>
        <dbReference type="EMBL" id="CAD7229961.1"/>
    </source>
</evidence>
<dbReference type="AlphaFoldDB" id="A0A7R8ZN42"/>
<accession>A0A7R8ZN42</accession>
<proteinExistence type="predicted"/>
<dbReference type="OrthoDB" id="8070015at2759"/>